<proteinExistence type="predicted"/>
<feature type="transmembrane region" description="Helical" evidence="5">
    <location>
        <begin position="12"/>
        <end position="29"/>
    </location>
</feature>
<dbReference type="SUPFAM" id="SSF55874">
    <property type="entry name" value="ATPase domain of HSP90 chaperone/DNA topoisomerase II/histidine kinase"/>
    <property type="match status" value="1"/>
</dbReference>
<dbReference type="InterPro" id="IPR036890">
    <property type="entry name" value="HATPase_C_sf"/>
</dbReference>
<name>A0ABS3R1N2_9ACTN</name>
<feature type="domain" description="Signal transduction histidine kinase subgroup 3 dimerisation and phosphoacceptor" evidence="6">
    <location>
        <begin position="403"/>
        <end position="458"/>
    </location>
</feature>
<keyword evidence="5" id="KW-1133">Transmembrane helix</keyword>
<dbReference type="Pfam" id="PF07730">
    <property type="entry name" value="HisKA_3"/>
    <property type="match status" value="1"/>
</dbReference>
<accession>A0ABS3R1N2</accession>
<reference evidence="7 8" key="1">
    <citation type="submission" date="2021-03" db="EMBL/GenBank/DDBJ databases">
        <authorList>
            <person name="Kanchanasin P."/>
            <person name="Saeng-In P."/>
            <person name="Phongsopitanun W."/>
            <person name="Yuki M."/>
            <person name="Kudo T."/>
            <person name="Ohkuma M."/>
            <person name="Tanasupawat S."/>
        </authorList>
    </citation>
    <scope>NUCLEOTIDE SEQUENCE [LARGE SCALE GENOMIC DNA]</scope>
    <source>
        <strain evidence="7 8">L46</strain>
    </source>
</reference>
<feature type="transmembrane region" description="Helical" evidence="5">
    <location>
        <begin position="60"/>
        <end position="79"/>
    </location>
</feature>
<feature type="transmembrane region" description="Helical" evidence="5">
    <location>
        <begin position="239"/>
        <end position="259"/>
    </location>
</feature>
<feature type="transmembrane region" description="Helical" evidence="5">
    <location>
        <begin position="290"/>
        <end position="313"/>
    </location>
</feature>
<dbReference type="PANTHER" id="PTHR24421:SF63">
    <property type="entry name" value="SENSOR HISTIDINE KINASE DESK"/>
    <property type="match status" value="1"/>
</dbReference>
<dbReference type="Gene3D" id="3.30.565.10">
    <property type="entry name" value="Histidine kinase-like ATPase, C-terminal domain"/>
    <property type="match status" value="1"/>
</dbReference>
<feature type="region of interest" description="Disordered" evidence="4">
    <location>
        <begin position="586"/>
        <end position="605"/>
    </location>
</feature>
<dbReference type="Proteomes" id="UP000666915">
    <property type="component" value="Unassembled WGS sequence"/>
</dbReference>
<comment type="caution">
    <text evidence="7">The sequence shown here is derived from an EMBL/GenBank/DDBJ whole genome shotgun (WGS) entry which is preliminary data.</text>
</comment>
<keyword evidence="8" id="KW-1185">Reference proteome</keyword>
<keyword evidence="3" id="KW-0902">Two-component regulatory system</keyword>
<dbReference type="PANTHER" id="PTHR24421">
    <property type="entry name" value="NITRATE/NITRITE SENSOR PROTEIN NARX-RELATED"/>
    <property type="match status" value="1"/>
</dbReference>
<feature type="transmembrane region" description="Helical" evidence="5">
    <location>
        <begin position="265"/>
        <end position="283"/>
    </location>
</feature>
<evidence type="ECO:0000313" key="7">
    <source>
        <dbReference type="EMBL" id="MBO2440144.1"/>
    </source>
</evidence>
<dbReference type="RefSeq" id="WP_208268515.1">
    <property type="nucleotide sequence ID" value="NZ_BAAAGM010000064.1"/>
</dbReference>
<evidence type="ECO:0000256" key="1">
    <source>
        <dbReference type="ARBA" id="ARBA00022679"/>
    </source>
</evidence>
<dbReference type="Gene3D" id="1.20.5.1930">
    <property type="match status" value="1"/>
</dbReference>
<dbReference type="EMBL" id="JAGEOK010000013">
    <property type="protein sequence ID" value="MBO2440144.1"/>
    <property type="molecule type" value="Genomic_DNA"/>
</dbReference>
<evidence type="ECO:0000256" key="4">
    <source>
        <dbReference type="SAM" id="MobiDB-lite"/>
    </source>
</evidence>
<gene>
    <name evidence="7" type="ORF">J4557_21675</name>
</gene>
<evidence type="ECO:0000256" key="5">
    <source>
        <dbReference type="SAM" id="Phobius"/>
    </source>
</evidence>
<evidence type="ECO:0000256" key="2">
    <source>
        <dbReference type="ARBA" id="ARBA00022777"/>
    </source>
</evidence>
<evidence type="ECO:0000256" key="3">
    <source>
        <dbReference type="ARBA" id="ARBA00023012"/>
    </source>
</evidence>
<keyword evidence="1" id="KW-0808">Transferase</keyword>
<sequence>MDRVSPRVARGMMWIALGLIVLIRLLNGITHHRGGCALALTMLPYPPLVALLWRPWPRRLRYGLVVVVTGLAALPFQVVGTDWDWIPWTVGAALLVALPGRAATALFLGLLGAVLAGGLLEHDGAVDAISRATATVNDALIVFSLYSLAGMIRDLNAAQGELARLAALRERLRLDSELRTIVGGGLRAIGELLSPGGPEGVRDAAERARRTLTGIREAAAEYRTEGVAADRPGPRSPRITWLVLLGVLCMQGLARTAAVASADPAQLPVILPIVATIIVLYLVPHFRFRLLLIALLTFPLAWPGSYLVPTWGLVDGMWGFFIGLALVRLRPPASLAVVAGVLCLHVVLWVTPPPVLPPVQIGSGLVSDLILGGLVYSMTRLGELVAVLERARHELAEEAVTKERVRIARDLHDVLGFSLSAVALRGELALRLLDRDPERAEAELASLRELVGRSAAELDSITDGRIRLRLAEEIDTARQVLEAAGVMVETLVDTGPLDRETDTALAAVLRESVTNVLRHSRARECAITVVTDGGLVRLTIANDGVPPPVAAQRDGTGLDSLAARTGGRLTASPRPGGRYELVAEFESDPAPLGGDADGVDAVAGA</sequence>
<organism evidence="7 8">
    <name type="scientific">Actinomadura nitritigenes</name>
    <dbReference type="NCBI Taxonomy" id="134602"/>
    <lineage>
        <taxon>Bacteria</taxon>
        <taxon>Bacillati</taxon>
        <taxon>Actinomycetota</taxon>
        <taxon>Actinomycetes</taxon>
        <taxon>Streptosporangiales</taxon>
        <taxon>Thermomonosporaceae</taxon>
        <taxon>Actinomadura</taxon>
    </lineage>
</organism>
<keyword evidence="5" id="KW-0812">Transmembrane</keyword>
<keyword evidence="5" id="KW-0472">Membrane</keyword>
<dbReference type="InterPro" id="IPR050482">
    <property type="entry name" value="Sensor_HK_TwoCompSys"/>
</dbReference>
<evidence type="ECO:0000259" key="6">
    <source>
        <dbReference type="Pfam" id="PF07730"/>
    </source>
</evidence>
<dbReference type="InterPro" id="IPR011712">
    <property type="entry name" value="Sig_transdc_His_kin_sub3_dim/P"/>
</dbReference>
<feature type="compositionally biased region" description="Low complexity" evidence="4">
    <location>
        <begin position="588"/>
        <end position="605"/>
    </location>
</feature>
<feature type="transmembrane region" description="Helical" evidence="5">
    <location>
        <begin position="85"/>
        <end position="111"/>
    </location>
</feature>
<protein>
    <recommendedName>
        <fullName evidence="6">Signal transduction histidine kinase subgroup 3 dimerisation and phosphoacceptor domain-containing protein</fullName>
    </recommendedName>
</protein>
<evidence type="ECO:0000313" key="8">
    <source>
        <dbReference type="Proteomes" id="UP000666915"/>
    </source>
</evidence>
<feature type="transmembrane region" description="Helical" evidence="5">
    <location>
        <begin position="35"/>
        <end position="53"/>
    </location>
</feature>
<dbReference type="CDD" id="cd16917">
    <property type="entry name" value="HATPase_UhpB-NarQ-NarX-like"/>
    <property type="match status" value="1"/>
</dbReference>
<keyword evidence="2" id="KW-0418">Kinase</keyword>